<keyword evidence="3" id="KW-1185">Reference proteome</keyword>
<reference evidence="2 3" key="1">
    <citation type="submission" date="2018-10" db="EMBL/GenBank/DDBJ databases">
        <title>Isolation from soil.</title>
        <authorList>
            <person name="Hu J."/>
        </authorList>
    </citation>
    <scope>NUCLEOTIDE SEQUENCE [LARGE SCALE GENOMIC DNA]</scope>
    <source>
        <strain evidence="2 3">NEAU-Ht49</strain>
    </source>
</reference>
<organism evidence="2 3">
    <name type="scientific">Actinomadura harenae</name>
    <dbReference type="NCBI Taxonomy" id="2483351"/>
    <lineage>
        <taxon>Bacteria</taxon>
        <taxon>Bacillati</taxon>
        <taxon>Actinomycetota</taxon>
        <taxon>Actinomycetes</taxon>
        <taxon>Streptosporangiales</taxon>
        <taxon>Thermomonosporaceae</taxon>
        <taxon>Actinomadura</taxon>
    </lineage>
</organism>
<dbReference type="PANTHER" id="PTHR43194:SF2">
    <property type="entry name" value="PEROXISOMAL MEMBRANE PROTEIN LPX1"/>
    <property type="match status" value="1"/>
</dbReference>
<dbReference type="AlphaFoldDB" id="A0A3M2LH07"/>
<dbReference type="Gene3D" id="3.40.50.1820">
    <property type="entry name" value="alpha/beta hydrolase"/>
    <property type="match status" value="1"/>
</dbReference>
<comment type="caution">
    <text evidence="2">The sequence shown here is derived from an EMBL/GenBank/DDBJ whole genome shotgun (WGS) entry which is preliminary data.</text>
</comment>
<sequence>MKLVHRLDGPDDAPLVVLGPSLGTTSALWDPQLPALVRHWRVLRYELPGHGGAPVPDGPFGVADLADAVIGLLDRAGAARAAVAGVSLGGAVAMTAALRAPERVASLALLCTSPRFGEPGPWRERAALVRREGVERVATSAPSRWFTPEFPPAAAEPFVAMNRTAAPDGYAACCDALAGHDLTGRLDRITAPTLVVAGAQDLPTPPRGHADVLAEHIPDSVLTVVDHAAHLANAEQPGAVTDALLHHLHRTWKGTAE</sequence>
<dbReference type="InterPro" id="IPR000073">
    <property type="entry name" value="AB_hydrolase_1"/>
</dbReference>
<evidence type="ECO:0000313" key="3">
    <source>
        <dbReference type="Proteomes" id="UP000282674"/>
    </source>
</evidence>
<dbReference type="SUPFAM" id="SSF53474">
    <property type="entry name" value="alpha/beta-Hydrolases"/>
    <property type="match status" value="1"/>
</dbReference>
<accession>A0A3M2LH07</accession>
<dbReference type="EC" id="3.1.1.24" evidence="2"/>
<dbReference type="OrthoDB" id="9802489at2"/>
<evidence type="ECO:0000313" key="2">
    <source>
        <dbReference type="EMBL" id="RMI36366.1"/>
    </source>
</evidence>
<proteinExistence type="predicted"/>
<dbReference type="EMBL" id="RFFG01000139">
    <property type="protein sequence ID" value="RMI36366.1"/>
    <property type="molecule type" value="Genomic_DNA"/>
</dbReference>
<gene>
    <name evidence="2" type="primary">pcaD</name>
    <name evidence="2" type="ORF">EBO15_38805</name>
</gene>
<dbReference type="InterPro" id="IPR026968">
    <property type="entry name" value="PcaD/CatD"/>
</dbReference>
<evidence type="ECO:0000259" key="1">
    <source>
        <dbReference type="Pfam" id="PF00561"/>
    </source>
</evidence>
<protein>
    <submittedName>
        <fullName evidence="2">3-oxoadipate enol-lactonase</fullName>
        <ecNumber evidence="2">3.1.1.24</ecNumber>
    </submittedName>
</protein>
<feature type="domain" description="AB hydrolase-1" evidence="1">
    <location>
        <begin position="14"/>
        <end position="235"/>
    </location>
</feature>
<dbReference type="PRINTS" id="PR00111">
    <property type="entry name" value="ABHYDROLASE"/>
</dbReference>
<dbReference type="Proteomes" id="UP000282674">
    <property type="component" value="Unassembled WGS sequence"/>
</dbReference>
<dbReference type="InterPro" id="IPR029058">
    <property type="entry name" value="AB_hydrolase_fold"/>
</dbReference>
<dbReference type="Pfam" id="PF00561">
    <property type="entry name" value="Abhydrolase_1"/>
    <property type="match status" value="1"/>
</dbReference>
<dbReference type="GO" id="GO:0042952">
    <property type="term" value="P:beta-ketoadipate pathway"/>
    <property type="evidence" value="ECO:0007669"/>
    <property type="project" value="InterPro"/>
</dbReference>
<dbReference type="InterPro" id="IPR050228">
    <property type="entry name" value="Carboxylesterase_BioH"/>
</dbReference>
<name>A0A3M2LH07_9ACTN</name>
<dbReference type="GO" id="GO:0047570">
    <property type="term" value="F:3-oxoadipate enol-lactonase activity"/>
    <property type="evidence" value="ECO:0007669"/>
    <property type="project" value="UniProtKB-EC"/>
</dbReference>
<keyword evidence="2" id="KW-0378">Hydrolase</keyword>
<dbReference type="PANTHER" id="PTHR43194">
    <property type="entry name" value="HYDROLASE ALPHA/BETA FOLD FAMILY"/>
    <property type="match status" value="1"/>
</dbReference>
<dbReference type="NCBIfam" id="TIGR02427">
    <property type="entry name" value="protocat_pcaD"/>
    <property type="match status" value="1"/>
</dbReference>